<gene>
    <name evidence="3" type="ORF">RRG08_021727</name>
</gene>
<feature type="compositionally biased region" description="Polar residues" evidence="1">
    <location>
        <begin position="540"/>
        <end position="557"/>
    </location>
</feature>
<dbReference type="PROSITE" id="PS50858">
    <property type="entry name" value="BSD"/>
    <property type="match status" value="1"/>
</dbReference>
<feature type="compositionally biased region" description="Polar residues" evidence="1">
    <location>
        <begin position="471"/>
        <end position="489"/>
    </location>
</feature>
<dbReference type="AlphaFoldDB" id="A0AAE0ZZ64"/>
<sequence>MAEGGSNTGAEGESWENWFGGWMQTAKEKSQTALEFVKKDLAEFGSTVQKETEKAVELTKGSLHSDSTTEATKKVKAGLASFLDNISKVLVVPHDEDNYVPMKVASDGSGLYDRGKARLHALQLDASTYMDPPRGSPEQYSMWLESFCLDQHKGEISELLVSKVEVRALYTKLVPSEVSNADFWQRYFYRVHQLQCDEARKQALMMRADQTGGKESVSWDDDDEDEECGDDEDDGNHSDWEKMPRPPQSYVSQQKTEADKEGSTEEPKAAYGEDQNIPMCPSTTDHQASLVSCRLEDKTQENLTMAVNASISANAAEPNLETTQSTPAYSQNVDASGESTEWSPMEVLANPWSLHIPEDLASASDAVEVEAALERHGQHTHELSNAQNNEGSAAGAEVIPEESSTVFPADGACGAVDVGQDQVANTQSSQLIGQSAEVSTAGSAESSQPSTVLESSTQKPNVEKPEAITPKQPSRPQKLKTTGELSSDSVKIETHEAEKQKDTCAVSDPQKVANDAAKETDFKPVNEKIKTFLGKGEETVSIQATEGETGTHSATSKASDEKEIGMRVKGDMVVVGDRDSPSSTESTDTKDLGLDEDWEQDFDVEITEEDLKAAEDIAKRLGENLGDNDDDWENWE</sequence>
<dbReference type="InterPro" id="IPR005607">
    <property type="entry name" value="BSD_dom"/>
</dbReference>
<dbReference type="InterPro" id="IPR035925">
    <property type="entry name" value="BSD_dom_sf"/>
</dbReference>
<feature type="compositionally biased region" description="Polar residues" evidence="1">
    <location>
        <begin position="427"/>
        <end position="460"/>
    </location>
</feature>
<feature type="compositionally biased region" description="Basic and acidic residues" evidence="1">
    <location>
        <begin position="235"/>
        <end position="244"/>
    </location>
</feature>
<feature type="compositionally biased region" description="Polar residues" evidence="1">
    <location>
        <begin position="320"/>
        <end position="337"/>
    </location>
</feature>
<dbReference type="InterPro" id="IPR051494">
    <property type="entry name" value="BSD_domain-containing"/>
</dbReference>
<accession>A0AAE0ZZ64</accession>
<dbReference type="SUPFAM" id="SSF140383">
    <property type="entry name" value="BSD domain-like"/>
    <property type="match status" value="1"/>
</dbReference>
<proteinExistence type="predicted"/>
<feature type="domain" description="BSD" evidence="2">
    <location>
        <begin position="143"/>
        <end position="195"/>
    </location>
</feature>
<dbReference type="EMBL" id="JAWDGP010003066">
    <property type="protein sequence ID" value="KAK3777611.1"/>
    <property type="molecule type" value="Genomic_DNA"/>
</dbReference>
<dbReference type="Pfam" id="PF03909">
    <property type="entry name" value="BSD"/>
    <property type="match status" value="1"/>
</dbReference>
<dbReference type="Proteomes" id="UP001283361">
    <property type="component" value="Unassembled WGS sequence"/>
</dbReference>
<evidence type="ECO:0000256" key="1">
    <source>
        <dbReference type="SAM" id="MobiDB-lite"/>
    </source>
</evidence>
<organism evidence="3 4">
    <name type="scientific">Elysia crispata</name>
    <name type="common">lettuce slug</name>
    <dbReference type="NCBI Taxonomy" id="231223"/>
    <lineage>
        <taxon>Eukaryota</taxon>
        <taxon>Metazoa</taxon>
        <taxon>Spiralia</taxon>
        <taxon>Lophotrochozoa</taxon>
        <taxon>Mollusca</taxon>
        <taxon>Gastropoda</taxon>
        <taxon>Heterobranchia</taxon>
        <taxon>Euthyneura</taxon>
        <taxon>Panpulmonata</taxon>
        <taxon>Sacoglossa</taxon>
        <taxon>Placobranchoidea</taxon>
        <taxon>Plakobranchidae</taxon>
        <taxon>Elysia</taxon>
    </lineage>
</organism>
<feature type="region of interest" description="Disordered" evidence="1">
    <location>
        <begin position="317"/>
        <end position="337"/>
    </location>
</feature>
<feature type="region of interest" description="Disordered" evidence="1">
    <location>
        <begin position="540"/>
        <end position="597"/>
    </location>
</feature>
<comment type="caution">
    <text evidence="3">The sequence shown here is derived from an EMBL/GenBank/DDBJ whole genome shotgun (WGS) entry which is preliminary data.</text>
</comment>
<feature type="region of interest" description="Disordered" evidence="1">
    <location>
        <begin position="209"/>
        <end position="283"/>
    </location>
</feature>
<protein>
    <recommendedName>
        <fullName evidence="2">BSD domain-containing protein</fullName>
    </recommendedName>
</protein>
<evidence type="ECO:0000259" key="2">
    <source>
        <dbReference type="PROSITE" id="PS50858"/>
    </source>
</evidence>
<reference evidence="3" key="1">
    <citation type="journal article" date="2023" name="G3 (Bethesda)">
        <title>A reference genome for the long-term kleptoplast-retaining sea slug Elysia crispata morphotype clarki.</title>
        <authorList>
            <person name="Eastman K.E."/>
            <person name="Pendleton A.L."/>
            <person name="Shaikh M.A."/>
            <person name="Suttiyut T."/>
            <person name="Ogas R."/>
            <person name="Tomko P."/>
            <person name="Gavelis G."/>
            <person name="Widhalm J.R."/>
            <person name="Wisecaver J.H."/>
        </authorList>
    </citation>
    <scope>NUCLEOTIDE SEQUENCE</scope>
    <source>
        <strain evidence="3">ECLA1</strain>
    </source>
</reference>
<dbReference type="Gene3D" id="1.10.3970.10">
    <property type="entry name" value="BSD domain"/>
    <property type="match status" value="1"/>
</dbReference>
<name>A0AAE0ZZ64_9GAST</name>
<dbReference type="PANTHER" id="PTHR16019:SF5">
    <property type="entry name" value="BSD DOMAIN-CONTAINING PROTEIN 1"/>
    <property type="match status" value="1"/>
</dbReference>
<feature type="compositionally biased region" description="Basic and acidic residues" evidence="1">
    <location>
        <begin position="490"/>
        <end position="502"/>
    </location>
</feature>
<feature type="region of interest" description="Disordered" evidence="1">
    <location>
        <begin position="374"/>
        <end position="398"/>
    </location>
</feature>
<feature type="region of interest" description="Disordered" evidence="1">
    <location>
        <begin position="427"/>
        <end position="510"/>
    </location>
</feature>
<keyword evidence="4" id="KW-1185">Reference proteome</keyword>
<dbReference type="SMART" id="SM00751">
    <property type="entry name" value="BSD"/>
    <property type="match status" value="1"/>
</dbReference>
<dbReference type="GO" id="GO:0005737">
    <property type="term" value="C:cytoplasm"/>
    <property type="evidence" value="ECO:0007669"/>
    <property type="project" value="TreeGrafter"/>
</dbReference>
<feature type="compositionally biased region" description="Acidic residues" evidence="1">
    <location>
        <begin position="218"/>
        <end position="234"/>
    </location>
</feature>
<evidence type="ECO:0000313" key="3">
    <source>
        <dbReference type="EMBL" id="KAK3777611.1"/>
    </source>
</evidence>
<feature type="compositionally biased region" description="Basic and acidic residues" evidence="1">
    <location>
        <begin position="256"/>
        <end position="268"/>
    </location>
</feature>
<feature type="compositionally biased region" description="Basic and acidic residues" evidence="1">
    <location>
        <begin position="558"/>
        <end position="580"/>
    </location>
</feature>
<evidence type="ECO:0000313" key="4">
    <source>
        <dbReference type="Proteomes" id="UP001283361"/>
    </source>
</evidence>
<dbReference type="PANTHER" id="PTHR16019">
    <property type="entry name" value="SYNAPSE-ASSOCIATED PROTEIN"/>
    <property type="match status" value="1"/>
</dbReference>